<dbReference type="Proteomes" id="UP000264353">
    <property type="component" value="Chromosome A7"/>
</dbReference>
<protein>
    <recommendedName>
        <fullName evidence="1">F-box domain-containing protein</fullName>
    </recommendedName>
</protein>
<sequence length="120" mass="14579">MSELPFDLLAEILIRVPVNDIIRFRFVLFDDMVVVWNPSLREVRTIPTLTNEHFYISSHWGFWYDHSIKDYNILLIPCIQFYDLWRGSYNKFKRQAEILTLKSSPRMIDFHTDKHLYDHD</sequence>
<reference evidence="2 3" key="1">
    <citation type="submission" date="2018-06" db="EMBL/GenBank/DDBJ databases">
        <title>WGS assembly of Brassica rapa FPsc.</title>
        <authorList>
            <person name="Bowman J."/>
            <person name="Kohchi T."/>
            <person name="Yamato K."/>
            <person name="Jenkins J."/>
            <person name="Shu S."/>
            <person name="Ishizaki K."/>
            <person name="Yamaoka S."/>
            <person name="Nishihama R."/>
            <person name="Nakamura Y."/>
            <person name="Berger F."/>
            <person name="Adam C."/>
            <person name="Aki S."/>
            <person name="Althoff F."/>
            <person name="Araki T."/>
            <person name="Arteaga-Vazquez M."/>
            <person name="Balasubrmanian S."/>
            <person name="Bauer D."/>
            <person name="Boehm C."/>
            <person name="Briginshaw L."/>
            <person name="Caballero-Perez J."/>
            <person name="Catarino B."/>
            <person name="Chen F."/>
            <person name="Chiyoda S."/>
            <person name="Chovatia M."/>
            <person name="Davies K."/>
            <person name="Delmans M."/>
            <person name="Demura T."/>
            <person name="Dierschke T."/>
            <person name="Dolan L."/>
            <person name="Dorantes-Acosta A."/>
            <person name="Eklund D."/>
            <person name="Florent S."/>
            <person name="Flores-Sandoval E."/>
            <person name="Fujiyama A."/>
            <person name="Fukuzawa H."/>
            <person name="Galik B."/>
            <person name="Grimanelli D."/>
            <person name="Grimwood J."/>
            <person name="Grossniklaus U."/>
            <person name="Hamada T."/>
            <person name="Haseloff J."/>
            <person name="Hetherington A."/>
            <person name="Higo A."/>
            <person name="Hirakawa Y."/>
            <person name="Hundley H."/>
            <person name="Ikeda Y."/>
            <person name="Inoue K."/>
            <person name="Inoue S."/>
            <person name="Ishida S."/>
            <person name="Jia Q."/>
            <person name="Kakita M."/>
            <person name="Kanazawa T."/>
            <person name="Kawai Y."/>
            <person name="Kawashima T."/>
            <person name="Kennedy M."/>
            <person name="Kinose K."/>
            <person name="Kinoshita T."/>
            <person name="Kohara Y."/>
            <person name="Koide E."/>
            <person name="Komatsu K."/>
            <person name="Kopischke S."/>
            <person name="Kubo M."/>
            <person name="Kyozuka J."/>
            <person name="Lagercrantz U."/>
            <person name="Lin S."/>
            <person name="Lindquist E."/>
            <person name="Lipzen A."/>
            <person name="Lu C."/>
            <person name="Luna E."/>
            <person name="Martienssen R."/>
            <person name="Minamino N."/>
            <person name="Mizutani M."/>
            <person name="Mizutani M."/>
            <person name="Mochizuki N."/>
            <person name="Monte I."/>
            <person name="Mosher R."/>
            <person name="Nagasaki H."/>
            <person name="Nakagami H."/>
            <person name="Naramoto S."/>
            <person name="Nishitani K."/>
            <person name="Ohtani M."/>
            <person name="Okamoto T."/>
            <person name="Okumura M."/>
            <person name="Phillips J."/>
            <person name="Pollak B."/>
            <person name="Reinders A."/>
            <person name="Roevekamp M."/>
            <person name="Sano R."/>
            <person name="Sawa S."/>
            <person name="Schmid M."/>
            <person name="Shirakawa M."/>
            <person name="Solano R."/>
            <person name="Spunde A."/>
            <person name="Suetsugu N."/>
            <person name="Sugano S."/>
            <person name="Sugiyama A."/>
            <person name="Sun R."/>
            <person name="Suzuki Y."/>
            <person name="Takenaka M."/>
            <person name="Takezawa D."/>
            <person name="Tomogane H."/>
            <person name="Tsuzuki M."/>
            <person name="Ueda T."/>
            <person name="Umeda M."/>
            <person name="Ward J."/>
            <person name="Watanabe Y."/>
            <person name="Yazaki K."/>
            <person name="Yokoyama R."/>
            <person name="Yoshitake Y."/>
            <person name="Yotsui I."/>
            <person name="Zachgo S."/>
            <person name="Schmutz J."/>
        </authorList>
    </citation>
    <scope>NUCLEOTIDE SEQUENCE [LARGE SCALE GENOMIC DNA]</scope>
    <source>
        <strain evidence="3">cv. B-3</strain>
    </source>
</reference>
<proteinExistence type="predicted"/>
<dbReference type="InterPro" id="IPR017451">
    <property type="entry name" value="F-box-assoc_interact_dom"/>
</dbReference>
<dbReference type="PROSITE" id="PS50181">
    <property type="entry name" value="FBOX"/>
    <property type="match status" value="1"/>
</dbReference>
<accession>A0A397YV18</accession>
<evidence type="ECO:0000313" key="3">
    <source>
        <dbReference type="Proteomes" id="UP000264353"/>
    </source>
</evidence>
<evidence type="ECO:0000313" key="2">
    <source>
        <dbReference type="EMBL" id="RID54850.1"/>
    </source>
</evidence>
<gene>
    <name evidence="2" type="ORF">BRARA_G02140</name>
</gene>
<evidence type="ECO:0000259" key="1">
    <source>
        <dbReference type="PROSITE" id="PS50181"/>
    </source>
</evidence>
<dbReference type="EMBL" id="CM010634">
    <property type="protein sequence ID" value="RID54850.1"/>
    <property type="molecule type" value="Genomic_DNA"/>
</dbReference>
<dbReference type="Pfam" id="PF00646">
    <property type="entry name" value="F-box"/>
    <property type="match status" value="1"/>
</dbReference>
<name>A0A397YV18_BRACM</name>
<organism evidence="2 3">
    <name type="scientific">Brassica campestris</name>
    <name type="common">Field mustard</name>
    <dbReference type="NCBI Taxonomy" id="3711"/>
    <lineage>
        <taxon>Eukaryota</taxon>
        <taxon>Viridiplantae</taxon>
        <taxon>Streptophyta</taxon>
        <taxon>Embryophyta</taxon>
        <taxon>Tracheophyta</taxon>
        <taxon>Spermatophyta</taxon>
        <taxon>Magnoliopsida</taxon>
        <taxon>eudicotyledons</taxon>
        <taxon>Gunneridae</taxon>
        <taxon>Pentapetalae</taxon>
        <taxon>rosids</taxon>
        <taxon>malvids</taxon>
        <taxon>Brassicales</taxon>
        <taxon>Brassicaceae</taxon>
        <taxon>Brassiceae</taxon>
        <taxon>Brassica</taxon>
    </lineage>
</organism>
<dbReference type="NCBIfam" id="TIGR01640">
    <property type="entry name" value="F_box_assoc_1"/>
    <property type="match status" value="1"/>
</dbReference>
<dbReference type="InterPro" id="IPR001810">
    <property type="entry name" value="F-box_dom"/>
</dbReference>
<dbReference type="AlphaFoldDB" id="A0A397YV18"/>
<feature type="domain" description="F-box" evidence="1">
    <location>
        <begin position="1"/>
        <end position="27"/>
    </location>
</feature>